<dbReference type="FunFam" id="3.10.110.10:FF:000026">
    <property type="entry name" value="Ubiquitin-conjugating enzyme E2 variant"/>
    <property type="match status" value="1"/>
</dbReference>
<dbReference type="STRING" id="1257118.L8HI96"/>
<dbReference type="SMART" id="SM00212">
    <property type="entry name" value="UBCc"/>
    <property type="match status" value="1"/>
</dbReference>
<proteinExistence type="predicted"/>
<name>L8HI96_ACACF</name>
<dbReference type="Pfam" id="PF00179">
    <property type="entry name" value="UQ_con"/>
    <property type="match status" value="1"/>
</dbReference>
<keyword evidence="4" id="KW-1185">Reference proteome</keyword>
<dbReference type="InterPro" id="IPR016135">
    <property type="entry name" value="UBQ-conjugating_enzyme/RWD"/>
</dbReference>
<feature type="domain" description="UBC core" evidence="2">
    <location>
        <begin position="9"/>
        <end position="142"/>
    </location>
</feature>
<evidence type="ECO:0000256" key="1">
    <source>
        <dbReference type="ARBA" id="ARBA00022786"/>
    </source>
</evidence>
<dbReference type="Gene3D" id="3.10.110.10">
    <property type="entry name" value="Ubiquitin Conjugating Enzyme"/>
    <property type="match status" value="1"/>
</dbReference>
<protein>
    <submittedName>
        <fullName evidence="3">Ubiquitin-conjugating enzyme family protein</fullName>
    </submittedName>
</protein>
<organism evidence="3 4">
    <name type="scientific">Acanthamoeba castellanii (strain ATCC 30010 / Neff)</name>
    <dbReference type="NCBI Taxonomy" id="1257118"/>
    <lineage>
        <taxon>Eukaryota</taxon>
        <taxon>Amoebozoa</taxon>
        <taxon>Discosea</taxon>
        <taxon>Longamoebia</taxon>
        <taxon>Centramoebida</taxon>
        <taxon>Acanthamoebidae</taxon>
        <taxon>Acanthamoeba</taxon>
    </lineage>
</organism>
<dbReference type="OrthoDB" id="6508832at2759"/>
<dbReference type="EMBL" id="KB007837">
    <property type="protein sequence ID" value="ELR24096.1"/>
    <property type="molecule type" value="Genomic_DNA"/>
</dbReference>
<gene>
    <name evidence="3" type="ORF">ACA1_152950</name>
</gene>
<dbReference type="PANTHER" id="PTHR24068">
    <property type="entry name" value="UBIQUITIN-CONJUGATING ENZYME E2"/>
    <property type="match status" value="1"/>
</dbReference>
<sequence>MAKAGIKIPRNFKLLEELEKGEKGVGDGAVSYGLADPDDSMLSSWAGTIIGPPNSVHEGRIYTVHINCGNEYPQRPPLVKFVSRVNMACVNQSNGTVDPRGFAILAQWKEEYSIETILVGLRNEMTSAQNRKLSQPPEGTNF</sequence>
<reference evidence="3 4" key="1">
    <citation type="journal article" date="2013" name="Genome Biol.">
        <title>Genome of Acanthamoeba castellanii highlights extensive lateral gene transfer and early evolution of tyrosine kinase signaling.</title>
        <authorList>
            <person name="Clarke M."/>
            <person name="Lohan A.J."/>
            <person name="Liu B."/>
            <person name="Lagkouvardos I."/>
            <person name="Roy S."/>
            <person name="Zafar N."/>
            <person name="Bertelli C."/>
            <person name="Schilde C."/>
            <person name="Kianianmomeni A."/>
            <person name="Burglin T.R."/>
            <person name="Frech C."/>
            <person name="Turcotte B."/>
            <person name="Kopec K.O."/>
            <person name="Synnott J.M."/>
            <person name="Choo C."/>
            <person name="Paponov I."/>
            <person name="Finkler A."/>
            <person name="Soon Heng Tan C."/>
            <person name="Hutchins A.P."/>
            <person name="Weinmeier T."/>
            <person name="Rattei T."/>
            <person name="Chu J.S."/>
            <person name="Gimenez G."/>
            <person name="Irimia M."/>
            <person name="Rigden D.J."/>
            <person name="Fitzpatrick D.A."/>
            <person name="Lorenzo-Morales J."/>
            <person name="Bateman A."/>
            <person name="Chiu C.H."/>
            <person name="Tang P."/>
            <person name="Hegemann P."/>
            <person name="Fromm H."/>
            <person name="Raoult D."/>
            <person name="Greub G."/>
            <person name="Miranda-Saavedra D."/>
            <person name="Chen N."/>
            <person name="Nash P."/>
            <person name="Ginger M.L."/>
            <person name="Horn M."/>
            <person name="Schaap P."/>
            <person name="Caler L."/>
            <person name="Loftus B."/>
        </authorList>
    </citation>
    <scope>NUCLEOTIDE SEQUENCE [LARGE SCALE GENOMIC DNA]</scope>
    <source>
        <strain evidence="3 4">Neff</strain>
    </source>
</reference>
<evidence type="ECO:0000259" key="2">
    <source>
        <dbReference type="PROSITE" id="PS50127"/>
    </source>
</evidence>
<keyword evidence="1" id="KW-0833">Ubl conjugation pathway</keyword>
<evidence type="ECO:0000313" key="4">
    <source>
        <dbReference type="Proteomes" id="UP000011083"/>
    </source>
</evidence>
<dbReference type="GeneID" id="14925098"/>
<dbReference type="Proteomes" id="UP000011083">
    <property type="component" value="Unassembled WGS sequence"/>
</dbReference>
<dbReference type="AlphaFoldDB" id="L8HI96"/>
<dbReference type="VEuPathDB" id="AmoebaDB:ACA1_152950"/>
<dbReference type="InterPro" id="IPR000608">
    <property type="entry name" value="UBC"/>
</dbReference>
<evidence type="ECO:0000313" key="3">
    <source>
        <dbReference type="EMBL" id="ELR24096.1"/>
    </source>
</evidence>
<dbReference type="SUPFAM" id="SSF54495">
    <property type="entry name" value="UBC-like"/>
    <property type="match status" value="1"/>
</dbReference>
<dbReference type="KEGG" id="acan:ACA1_152950"/>
<dbReference type="RefSeq" id="XP_004353624.1">
    <property type="nucleotide sequence ID" value="XM_004353572.1"/>
</dbReference>
<accession>L8HI96</accession>
<dbReference type="CDD" id="cd23807">
    <property type="entry name" value="UEV_UBE2V"/>
    <property type="match status" value="1"/>
</dbReference>
<dbReference type="PROSITE" id="PS50127">
    <property type="entry name" value="UBC_2"/>
    <property type="match status" value="1"/>
</dbReference>
<dbReference type="OMA" id="GPESCSY"/>